<reference evidence="2 3" key="1">
    <citation type="submission" date="2023-01" db="EMBL/GenBank/DDBJ databases">
        <authorList>
            <person name="Whitehead M."/>
        </authorList>
    </citation>
    <scope>NUCLEOTIDE SEQUENCE [LARGE SCALE GENOMIC DNA]</scope>
</reference>
<evidence type="ECO:0000313" key="2">
    <source>
        <dbReference type="EMBL" id="CAI6347478.1"/>
    </source>
</evidence>
<proteinExistence type="predicted"/>
<evidence type="ECO:0000313" key="3">
    <source>
        <dbReference type="Proteomes" id="UP001160148"/>
    </source>
</evidence>
<dbReference type="AlphaFoldDB" id="A0AAV0VTG6"/>
<dbReference type="EMBL" id="CARXXK010000001">
    <property type="protein sequence ID" value="CAI6347478.1"/>
    <property type="molecule type" value="Genomic_DNA"/>
</dbReference>
<comment type="caution">
    <text evidence="2">The sequence shown here is derived from an EMBL/GenBank/DDBJ whole genome shotgun (WGS) entry which is preliminary data.</text>
</comment>
<accession>A0AAV0VTG6</accession>
<feature type="compositionally biased region" description="Basic residues" evidence="1">
    <location>
        <begin position="84"/>
        <end position="107"/>
    </location>
</feature>
<name>A0AAV0VTG6_9HEMI</name>
<feature type="compositionally biased region" description="Polar residues" evidence="1">
    <location>
        <begin position="45"/>
        <end position="62"/>
    </location>
</feature>
<protein>
    <submittedName>
        <fullName evidence="2">Uncharacterized protein</fullName>
    </submittedName>
</protein>
<evidence type="ECO:0000256" key="1">
    <source>
        <dbReference type="SAM" id="MobiDB-lite"/>
    </source>
</evidence>
<dbReference type="Proteomes" id="UP001160148">
    <property type="component" value="Unassembled WGS sequence"/>
</dbReference>
<sequence>MSSAVDGQQQQQPLAGGSPPMSVVLTQHCCKEESSPGVSPPHPQTAMSPTTVQDMPPESTSPVMLATMQPVSVDEFQASDYHHQNHHQQQQHHHHQQQHQQHQHHHQQQPDDPLDQKTVIYIPGTDPQQTIIYDPQNPEGSLPPGITIQQDPVNGSAVSVLVQGQAGHHQYLGASGTTVLVMQELVDDMGHILHRLV</sequence>
<feature type="region of interest" description="Disordered" evidence="1">
    <location>
        <begin position="81"/>
        <end position="113"/>
    </location>
</feature>
<gene>
    <name evidence="2" type="ORF">MEUPH1_LOCUS4264</name>
</gene>
<feature type="compositionally biased region" description="Polar residues" evidence="1">
    <location>
        <begin position="1"/>
        <end position="13"/>
    </location>
</feature>
<keyword evidence="3" id="KW-1185">Reference proteome</keyword>
<organism evidence="2 3">
    <name type="scientific">Macrosiphum euphorbiae</name>
    <name type="common">potato aphid</name>
    <dbReference type="NCBI Taxonomy" id="13131"/>
    <lineage>
        <taxon>Eukaryota</taxon>
        <taxon>Metazoa</taxon>
        <taxon>Ecdysozoa</taxon>
        <taxon>Arthropoda</taxon>
        <taxon>Hexapoda</taxon>
        <taxon>Insecta</taxon>
        <taxon>Pterygota</taxon>
        <taxon>Neoptera</taxon>
        <taxon>Paraneoptera</taxon>
        <taxon>Hemiptera</taxon>
        <taxon>Sternorrhyncha</taxon>
        <taxon>Aphidomorpha</taxon>
        <taxon>Aphidoidea</taxon>
        <taxon>Aphididae</taxon>
        <taxon>Macrosiphini</taxon>
        <taxon>Macrosiphum</taxon>
    </lineage>
</organism>
<feature type="region of interest" description="Disordered" evidence="1">
    <location>
        <begin position="1"/>
        <end position="62"/>
    </location>
</feature>